<proteinExistence type="inferred from homology"/>
<dbReference type="AlphaFoldDB" id="A0A1V4AVZ6"/>
<evidence type="ECO:0000256" key="5">
    <source>
        <dbReference type="ARBA" id="ARBA00022723"/>
    </source>
</evidence>
<dbReference type="STRING" id="1004156.AYP45_04375"/>
<evidence type="ECO:0000256" key="1">
    <source>
        <dbReference type="ARBA" id="ARBA00001946"/>
    </source>
</evidence>
<name>A0A1V4AVZ6_9BACT</name>
<keyword evidence="5" id="KW-0479">Metal-binding</keyword>
<dbReference type="CDD" id="cd05403">
    <property type="entry name" value="NT_KNTase_like"/>
    <property type="match status" value="1"/>
</dbReference>
<comment type="similarity">
    <text evidence="9">Belongs to the MntA antitoxin family.</text>
</comment>
<evidence type="ECO:0000256" key="7">
    <source>
        <dbReference type="ARBA" id="ARBA00022840"/>
    </source>
</evidence>
<evidence type="ECO:0000256" key="2">
    <source>
        <dbReference type="ARBA" id="ARBA00022649"/>
    </source>
</evidence>
<accession>A0A1V4AVZ6</accession>
<evidence type="ECO:0000256" key="3">
    <source>
        <dbReference type="ARBA" id="ARBA00022679"/>
    </source>
</evidence>
<dbReference type="SUPFAM" id="SSF81301">
    <property type="entry name" value="Nucleotidyltransferase"/>
    <property type="match status" value="1"/>
</dbReference>
<comment type="caution">
    <text evidence="11">The sequence shown here is derived from an EMBL/GenBank/DDBJ whole genome shotgun (WGS) entry which is preliminary data.</text>
</comment>
<evidence type="ECO:0000313" key="12">
    <source>
        <dbReference type="Proteomes" id="UP000189681"/>
    </source>
</evidence>
<evidence type="ECO:0000256" key="8">
    <source>
        <dbReference type="ARBA" id="ARBA00022842"/>
    </source>
</evidence>
<comment type="cofactor">
    <cofactor evidence="1">
        <name>Mg(2+)</name>
        <dbReference type="ChEBI" id="CHEBI:18420"/>
    </cofactor>
</comment>
<evidence type="ECO:0000259" key="10">
    <source>
        <dbReference type="Pfam" id="PF01909"/>
    </source>
</evidence>
<keyword evidence="4" id="KW-0548">Nucleotidyltransferase</keyword>
<keyword evidence="2" id="KW-1277">Toxin-antitoxin system</keyword>
<keyword evidence="8" id="KW-0460">Magnesium</keyword>
<dbReference type="EMBL" id="AYTS01000036">
    <property type="protein sequence ID" value="OOP57275.1"/>
    <property type="molecule type" value="Genomic_DNA"/>
</dbReference>
<protein>
    <submittedName>
        <fullName evidence="11">Nucleotidyltransferase</fullName>
    </submittedName>
</protein>
<dbReference type="InterPro" id="IPR052038">
    <property type="entry name" value="Type-VII_TA_antitoxin"/>
</dbReference>
<dbReference type="GO" id="GO:0046872">
    <property type="term" value="F:metal ion binding"/>
    <property type="evidence" value="ECO:0007669"/>
    <property type="project" value="UniProtKB-KW"/>
</dbReference>
<keyword evidence="6" id="KW-0547">Nucleotide-binding</keyword>
<evidence type="ECO:0000256" key="6">
    <source>
        <dbReference type="ARBA" id="ARBA00022741"/>
    </source>
</evidence>
<evidence type="ECO:0000256" key="9">
    <source>
        <dbReference type="ARBA" id="ARBA00038276"/>
    </source>
</evidence>
<dbReference type="GO" id="GO:0016779">
    <property type="term" value="F:nucleotidyltransferase activity"/>
    <property type="evidence" value="ECO:0007669"/>
    <property type="project" value="UniProtKB-KW"/>
</dbReference>
<evidence type="ECO:0000256" key="4">
    <source>
        <dbReference type="ARBA" id="ARBA00022695"/>
    </source>
</evidence>
<organism evidence="11 12">
    <name type="scientific">Candidatus Brocadia carolinensis</name>
    <dbReference type="NCBI Taxonomy" id="1004156"/>
    <lineage>
        <taxon>Bacteria</taxon>
        <taxon>Pseudomonadati</taxon>
        <taxon>Planctomycetota</taxon>
        <taxon>Candidatus Brocadiia</taxon>
        <taxon>Candidatus Brocadiales</taxon>
        <taxon>Candidatus Brocadiaceae</taxon>
        <taxon>Candidatus Brocadia</taxon>
    </lineage>
</organism>
<evidence type="ECO:0000313" key="11">
    <source>
        <dbReference type="EMBL" id="OOP57275.1"/>
    </source>
</evidence>
<keyword evidence="3 11" id="KW-0808">Transferase</keyword>
<dbReference type="PANTHER" id="PTHR33571">
    <property type="entry name" value="SSL8005 PROTEIN"/>
    <property type="match status" value="1"/>
</dbReference>
<dbReference type="InterPro" id="IPR043519">
    <property type="entry name" value="NT_sf"/>
</dbReference>
<gene>
    <name evidence="11" type="ORF">AYP45_04375</name>
</gene>
<dbReference type="Gene3D" id="3.30.460.10">
    <property type="entry name" value="Beta Polymerase, domain 2"/>
    <property type="match status" value="1"/>
</dbReference>
<dbReference type="InterPro" id="IPR002934">
    <property type="entry name" value="Polymerase_NTP_transf_dom"/>
</dbReference>
<reference evidence="11 12" key="1">
    <citation type="journal article" date="2017" name="Water Res.">
        <title>Discovery and metagenomic analysis of an anammox bacterial enrichment related to Candidatus "Brocadia caroliniensis" in a full-scale glycerol-fed nitritation-denitritation separate centrate treatment process.</title>
        <authorList>
            <person name="Park H."/>
            <person name="Brotto A.C."/>
            <person name="van Loosdrecht M.C."/>
            <person name="Chandran K."/>
        </authorList>
    </citation>
    <scope>NUCLEOTIDE SEQUENCE [LARGE SCALE GENOMIC DNA]</scope>
    <source>
        <strain evidence="11">26THWARD</strain>
    </source>
</reference>
<dbReference type="Pfam" id="PF01909">
    <property type="entry name" value="NTP_transf_2"/>
    <property type="match status" value="1"/>
</dbReference>
<dbReference type="GO" id="GO:0005524">
    <property type="term" value="F:ATP binding"/>
    <property type="evidence" value="ECO:0007669"/>
    <property type="project" value="UniProtKB-KW"/>
</dbReference>
<keyword evidence="7" id="KW-0067">ATP-binding</keyword>
<dbReference type="PANTHER" id="PTHR33571:SF14">
    <property type="entry name" value="PROTEIN ADENYLYLTRANSFERASE MJ0435-RELATED"/>
    <property type="match status" value="1"/>
</dbReference>
<sequence>MGRDDVLAILRDFKQHFAEKYGILEIGIFGSTARDEVREDSDVDICIKTKTPDPFAIVHIKEEIESRIRKHVDIVRIREKMNPFLRERIEKEGIYV</sequence>
<feature type="domain" description="Polymerase nucleotidyl transferase" evidence="10">
    <location>
        <begin position="10"/>
        <end position="96"/>
    </location>
</feature>
<dbReference type="Proteomes" id="UP000189681">
    <property type="component" value="Unassembled WGS sequence"/>
</dbReference>